<evidence type="ECO:0000313" key="4">
    <source>
        <dbReference type="Proteomes" id="UP001202961"/>
    </source>
</evidence>
<dbReference type="Pfam" id="PF07676">
    <property type="entry name" value="PD40"/>
    <property type="match status" value="3"/>
</dbReference>
<reference evidence="3 4" key="1">
    <citation type="journal article" date="2022" name="Syst. Appl. Microbiol.">
        <title>Rhodopirellula aestuarii sp. nov., a novel member of the genus Rhodopirellula isolated from brackish sediments collected in the Tagus River estuary, Portugal.</title>
        <authorList>
            <person name="Vitorino I.R."/>
            <person name="Klimek D."/>
            <person name="Calusinska M."/>
            <person name="Lobo-da-Cunha A."/>
            <person name="Vasconcelos V."/>
            <person name="Lage O.M."/>
        </authorList>
    </citation>
    <scope>NUCLEOTIDE SEQUENCE [LARGE SCALE GENOMIC DNA]</scope>
    <source>
        <strain evidence="3 4">ICT_H3.1</strain>
    </source>
</reference>
<feature type="region of interest" description="Disordered" evidence="2">
    <location>
        <begin position="1"/>
        <end position="32"/>
    </location>
</feature>
<evidence type="ECO:0000256" key="2">
    <source>
        <dbReference type="SAM" id="MobiDB-lite"/>
    </source>
</evidence>
<comment type="similarity">
    <text evidence="1">Belongs to the TolB family.</text>
</comment>
<protein>
    <submittedName>
        <fullName evidence="3">DPP IV N-terminal domain-containing protein</fullName>
    </submittedName>
</protein>
<dbReference type="InterPro" id="IPR011659">
    <property type="entry name" value="WD40"/>
</dbReference>
<evidence type="ECO:0000313" key="3">
    <source>
        <dbReference type="EMBL" id="MCM2374913.1"/>
    </source>
</evidence>
<accession>A0ABT0UDE5</accession>
<dbReference type="Gene3D" id="2.120.10.30">
    <property type="entry name" value="TolB, C-terminal domain"/>
    <property type="match status" value="1"/>
</dbReference>
<dbReference type="SUPFAM" id="SSF82171">
    <property type="entry name" value="DPP6 N-terminal domain-like"/>
    <property type="match status" value="1"/>
</dbReference>
<dbReference type="EMBL" id="JAMQBK010000112">
    <property type="protein sequence ID" value="MCM2374913.1"/>
    <property type="molecule type" value="Genomic_DNA"/>
</dbReference>
<proteinExistence type="inferred from homology"/>
<dbReference type="PANTHER" id="PTHR36842">
    <property type="entry name" value="PROTEIN TOLB HOMOLOG"/>
    <property type="match status" value="1"/>
</dbReference>
<sequence length="317" mass="34781">MTATEDGRLDQSQTLDQVGGVEGQASAQPTVAASNPKGTAIYRLSCLGGTCSQLCVTPVSRAGSPSLSPDGTKVAFDGWQTHEGERVSDSHVYSFELSNAQQIKDLGPGAMPSWSLDGERITYSRYDGYRVSIMDAGGTELETLDLNGWSSEWSPDGTMIAYTTRATGYSDIVVYDVSTKNKYTLFSNEQLEFIKWGITWSPDSRRLCVLAHDQRGETQLVVVHVDGEVRERRIISSQMSPEFIETVETPIAWGGDGTHVIFEAKDPDTKKERLYKLNVDGDSPPAPVQGLPEDLNCSEPFWHRDGTILFVGSQDPM</sequence>
<dbReference type="RefSeq" id="WP_250933197.1">
    <property type="nucleotide sequence ID" value="NZ_JAMQBK010000112.1"/>
</dbReference>
<comment type="caution">
    <text evidence="3">The sequence shown here is derived from an EMBL/GenBank/DDBJ whole genome shotgun (WGS) entry which is preliminary data.</text>
</comment>
<gene>
    <name evidence="3" type="ORF">NB063_30190</name>
</gene>
<organism evidence="3 4">
    <name type="scientific">Aporhodopirellula aestuarii</name>
    <dbReference type="NCBI Taxonomy" id="2950107"/>
    <lineage>
        <taxon>Bacteria</taxon>
        <taxon>Pseudomonadati</taxon>
        <taxon>Planctomycetota</taxon>
        <taxon>Planctomycetia</taxon>
        <taxon>Pirellulales</taxon>
        <taxon>Pirellulaceae</taxon>
        <taxon>Aporhodopirellula</taxon>
    </lineage>
</organism>
<dbReference type="PANTHER" id="PTHR36842:SF1">
    <property type="entry name" value="PROTEIN TOLB"/>
    <property type="match status" value="1"/>
</dbReference>
<keyword evidence="4" id="KW-1185">Reference proteome</keyword>
<dbReference type="InterPro" id="IPR011042">
    <property type="entry name" value="6-blade_b-propeller_TolB-like"/>
</dbReference>
<evidence type="ECO:0000256" key="1">
    <source>
        <dbReference type="ARBA" id="ARBA00009820"/>
    </source>
</evidence>
<dbReference type="Proteomes" id="UP001202961">
    <property type="component" value="Unassembled WGS sequence"/>
</dbReference>
<name>A0ABT0UDE5_9BACT</name>